<feature type="compositionally biased region" description="Polar residues" evidence="1">
    <location>
        <begin position="38"/>
        <end position="54"/>
    </location>
</feature>
<dbReference type="Proteomes" id="UP000063429">
    <property type="component" value="Chromosome"/>
</dbReference>
<evidence type="ECO:0000256" key="3">
    <source>
        <dbReference type="SAM" id="SignalP"/>
    </source>
</evidence>
<dbReference type="RefSeq" id="WP_053195092.1">
    <property type="nucleotide sequence ID" value="NZ_CP011409.1"/>
</dbReference>
<name>A0ABM5UWL8_9BURK</name>
<dbReference type="Pfam" id="PF04280">
    <property type="entry name" value="Tim44"/>
    <property type="match status" value="1"/>
</dbReference>
<keyword evidence="6" id="KW-1185">Reference proteome</keyword>
<keyword evidence="2" id="KW-0812">Transmembrane</keyword>
<dbReference type="PANTHER" id="PTHR41542">
    <property type="entry name" value="BLL5807 PROTEIN"/>
    <property type="match status" value="1"/>
</dbReference>
<gene>
    <name evidence="5" type="ORF">F506_01895</name>
</gene>
<proteinExistence type="predicted"/>
<feature type="transmembrane region" description="Helical" evidence="2">
    <location>
        <begin position="107"/>
        <end position="128"/>
    </location>
</feature>
<keyword evidence="2" id="KW-0472">Membrane</keyword>
<feature type="transmembrane region" description="Helical" evidence="2">
    <location>
        <begin position="81"/>
        <end position="100"/>
    </location>
</feature>
<feature type="domain" description="Tim44-like" evidence="4">
    <location>
        <begin position="191"/>
        <end position="322"/>
    </location>
</feature>
<evidence type="ECO:0000256" key="1">
    <source>
        <dbReference type="SAM" id="MobiDB-lite"/>
    </source>
</evidence>
<reference evidence="6" key="1">
    <citation type="journal article" date="2015" name="Genome Announc.">
        <title>Complete Genome Sequence of Herbaspirillum hiltneri N3 (DSM 17495), Isolated from Surface-Sterilized Wheat Roots.</title>
        <authorList>
            <person name="Guizelini D."/>
            <person name="Saizaki P.M."/>
            <person name="Coimbra N.A."/>
            <person name="Weiss V.A."/>
            <person name="Faoro H."/>
            <person name="Sfeir M.Z."/>
            <person name="Baura V.A."/>
            <person name="Monteiro R.A."/>
            <person name="Chubatsu L.S."/>
            <person name="Souza E.M."/>
            <person name="Cruz L.M."/>
            <person name="Pedrosa F.O."/>
            <person name="Raittz R.T."/>
            <person name="Marchaukoski J.N."/>
            <person name="Steffens M.B."/>
        </authorList>
    </citation>
    <scope>NUCLEOTIDE SEQUENCE [LARGE SCALE GENOMIC DNA]</scope>
    <source>
        <strain evidence="6">N3</strain>
    </source>
</reference>
<dbReference type="InterPro" id="IPR032710">
    <property type="entry name" value="NTF2-like_dom_sf"/>
</dbReference>
<accession>A0ABM5UWL8</accession>
<evidence type="ECO:0000313" key="5">
    <source>
        <dbReference type="EMBL" id="AKZ61588.1"/>
    </source>
</evidence>
<dbReference type="InterPro" id="IPR007379">
    <property type="entry name" value="Tim44-like_dom"/>
</dbReference>
<dbReference type="SMART" id="SM00978">
    <property type="entry name" value="Tim44"/>
    <property type="match status" value="1"/>
</dbReference>
<feature type="compositionally biased region" description="Low complexity" evidence="1">
    <location>
        <begin position="55"/>
        <end position="68"/>
    </location>
</feature>
<dbReference type="SUPFAM" id="SSF54427">
    <property type="entry name" value="NTF2-like"/>
    <property type="match status" value="1"/>
</dbReference>
<dbReference type="Gene3D" id="3.10.450.240">
    <property type="match status" value="1"/>
</dbReference>
<protein>
    <submittedName>
        <fullName evidence="5">Membrane protein</fullName>
    </submittedName>
</protein>
<sequence length="323" mass="33608">MKKFFVILMLAVTAMTVAMSGAEAKRLGGGGSFGKQSSNYTRQVPSAPAQSPSNVAPAKPAAPAAAPQSVPPKPASPWKGILGGALLGLGLGALLSHFGLGGAMASMLSTILMVALLAFVAMFLFRMFTRKNGGNSGAAGNNGFTPQPAYASAPELAVHTPEIGSRIEPVGLQAPASLQGSNEFGSSAAAAANAPIIPWGIPADFDVAGFVRNGKTYFIRLQAAWDKGDINDIREFTTPEMFGELRLQLQERGNAANNTDVVQIDGELLGIETLEHDYLATIKFTGLIKEAPDASAEPFAEIWNLSKPVNGTGGWVLAGIQQV</sequence>
<organism evidence="5 6">
    <name type="scientific">Herbaspirillum hiltneri N3</name>
    <dbReference type="NCBI Taxonomy" id="1262470"/>
    <lineage>
        <taxon>Bacteria</taxon>
        <taxon>Pseudomonadati</taxon>
        <taxon>Pseudomonadota</taxon>
        <taxon>Betaproteobacteria</taxon>
        <taxon>Burkholderiales</taxon>
        <taxon>Oxalobacteraceae</taxon>
        <taxon>Herbaspirillum</taxon>
    </lineage>
</organism>
<evidence type="ECO:0000259" key="4">
    <source>
        <dbReference type="SMART" id="SM00978"/>
    </source>
</evidence>
<dbReference type="PANTHER" id="PTHR41542:SF1">
    <property type="entry name" value="BLL5807 PROTEIN"/>
    <property type="match status" value="1"/>
</dbReference>
<evidence type="ECO:0000313" key="6">
    <source>
        <dbReference type="Proteomes" id="UP000063429"/>
    </source>
</evidence>
<keyword evidence="2" id="KW-1133">Transmembrane helix</keyword>
<feature type="chain" id="PRO_5046883658" evidence="3">
    <location>
        <begin position="25"/>
        <end position="323"/>
    </location>
</feature>
<feature type="signal peptide" evidence="3">
    <location>
        <begin position="1"/>
        <end position="24"/>
    </location>
</feature>
<feature type="region of interest" description="Disordered" evidence="1">
    <location>
        <begin position="38"/>
        <end position="73"/>
    </location>
</feature>
<evidence type="ECO:0000256" key="2">
    <source>
        <dbReference type="SAM" id="Phobius"/>
    </source>
</evidence>
<dbReference type="EMBL" id="CP011409">
    <property type="protein sequence ID" value="AKZ61588.1"/>
    <property type="molecule type" value="Genomic_DNA"/>
</dbReference>
<keyword evidence="3" id="KW-0732">Signal</keyword>